<proteinExistence type="predicted"/>
<reference evidence="1 2" key="1">
    <citation type="submission" date="2018-01" db="EMBL/GenBank/DDBJ databases">
        <authorList>
            <person name="Gaut B.S."/>
            <person name="Morton B.R."/>
            <person name="Clegg M.T."/>
            <person name="Duvall M.R."/>
        </authorList>
    </citation>
    <scope>NUCLEOTIDE SEQUENCE [LARGE SCALE GENOMIC DNA]</scope>
    <source>
        <strain evidence="1">GP69</strain>
    </source>
</reference>
<gene>
    <name evidence="1" type="ORF">AMURIS_04514</name>
</gene>
<dbReference type="Proteomes" id="UP000236311">
    <property type="component" value="Unassembled WGS sequence"/>
</dbReference>
<evidence type="ECO:0000313" key="2">
    <source>
        <dbReference type="Proteomes" id="UP000236311"/>
    </source>
</evidence>
<name>A0A2K4ZMX1_9FIRM</name>
<protein>
    <submittedName>
        <fullName evidence="1">Uncharacterized protein</fullName>
    </submittedName>
</protein>
<dbReference type="OrthoDB" id="1954497at2"/>
<keyword evidence="2" id="KW-1185">Reference proteome</keyword>
<organism evidence="1 2">
    <name type="scientific">Acetatifactor muris</name>
    <dbReference type="NCBI Taxonomy" id="879566"/>
    <lineage>
        <taxon>Bacteria</taxon>
        <taxon>Bacillati</taxon>
        <taxon>Bacillota</taxon>
        <taxon>Clostridia</taxon>
        <taxon>Lachnospirales</taxon>
        <taxon>Lachnospiraceae</taxon>
        <taxon>Acetatifactor</taxon>
    </lineage>
</organism>
<evidence type="ECO:0000313" key="1">
    <source>
        <dbReference type="EMBL" id="SOY31766.1"/>
    </source>
</evidence>
<accession>A0A2K4ZMX1</accession>
<dbReference type="RefSeq" id="WP_103241744.1">
    <property type="nucleotide sequence ID" value="NZ_JANJZD010000033.1"/>
</dbReference>
<dbReference type="EMBL" id="OFSM01000031">
    <property type="protein sequence ID" value="SOY31766.1"/>
    <property type="molecule type" value="Genomic_DNA"/>
</dbReference>
<sequence>MKEEQILKEKQISEENQISKKKGMLKEERILLALGEADEKYIAEAAPSKGAGGRTPWFRWGALAACAVLAVWAGIRYIHPVESGTDTPSDLPMLTVSESTSESMGYEGYMAYDISDLTDANPWNEDTELSSLPVYRNALSHDTDFLVSGTDFDAMESFLLEIATRLSMNTDTLEITDNTPDAGEQAIITEKFEGKVPEGYFNPTAIIAEQNGIKIEVDVSMTATITFEPAISLPEGCRFTHDSSYDDILAVAGYLLETYPDLIAMEKPQMNIYGGDYNIYRQQMYHITFFETEGSLTEQILNYHFNRVAFYCNDEGKFYMARVFRPNLSDKVGDYPIISAEEATDLLLNGNYITTVPCSMPGQEYIAGVDLVYRSGKYEEYFMPYYRFYVELPEQEQEDGLKDYGAYYVPAVLAEYLTNMPVWNGDFN</sequence>
<dbReference type="AlphaFoldDB" id="A0A2K4ZMX1"/>